<accession>A0A0R1MFW6</accession>
<sequence length="196" mass="22570">MKIEKLNLEKALQSEWKEWKNYGKNRLYFNVEESPLLDLGFYKSGNINFSEFKGEKISHAEAGKLVASKIFIDLDTNELHVEAAGDEDMLDEIAKAAIEEVEEKEDEEKMAKLEVEVKETAEGITGNILDMELVGDNREDWAAFSDLFNDSIMSEDEYEDLCDIFNQHSTIEGVLKDLKEHKLIEDYEFLEGEDED</sequence>
<evidence type="ECO:0000313" key="2">
    <source>
        <dbReference type="EMBL" id="KRL02536.1"/>
    </source>
</evidence>
<reference evidence="2 3" key="1">
    <citation type="journal article" date="2015" name="Genome Announc.">
        <title>Expanding the biotechnology potential of lactobacilli through comparative genomics of 213 strains and associated genera.</title>
        <authorList>
            <person name="Sun Z."/>
            <person name="Harris H.M."/>
            <person name="McCann A."/>
            <person name="Guo C."/>
            <person name="Argimon S."/>
            <person name="Zhang W."/>
            <person name="Yang X."/>
            <person name="Jeffery I.B."/>
            <person name="Cooney J.C."/>
            <person name="Kagawa T.F."/>
            <person name="Liu W."/>
            <person name="Song Y."/>
            <person name="Salvetti E."/>
            <person name="Wrobel A."/>
            <person name="Rasinkangas P."/>
            <person name="Parkhill J."/>
            <person name="Rea M.C."/>
            <person name="O'Sullivan O."/>
            <person name="Ritari J."/>
            <person name="Douillard F.P."/>
            <person name="Paul Ross R."/>
            <person name="Yang R."/>
            <person name="Briner A.E."/>
            <person name="Felis G.E."/>
            <person name="de Vos W.M."/>
            <person name="Barrangou R."/>
            <person name="Klaenhammer T.R."/>
            <person name="Caufield P.W."/>
            <person name="Cui Y."/>
            <person name="Zhang H."/>
            <person name="O'Toole P.W."/>
        </authorList>
    </citation>
    <scope>NUCLEOTIDE SEQUENCE [LARGE SCALE GENOMIC DNA]</scope>
    <source>
        <strain evidence="2 3">DSM 19910</strain>
    </source>
</reference>
<evidence type="ECO:0000256" key="1">
    <source>
        <dbReference type="SAM" id="Coils"/>
    </source>
</evidence>
<dbReference type="Proteomes" id="UP000051621">
    <property type="component" value="Unassembled WGS sequence"/>
</dbReference>
<keyword evidence="1" id="KW-0175">Coiled coil</keyword>
<organism evidence="2 3">
    <name type="scientific">Liquorilactobacillus capillatus DSM 19910</name>
    <dbReference type="NCBI Taxonomy" id="1423731"/>
    <lineage>
        <taxon>Bacteria</taxon>
        <taxon>Bacillati</taxon>
        <taxon>Bacillota</taxon>
        <taxon>Bacilli</taxon>
        <taxon>Lactobacillales</taxon>
        <taxon>Lactobacillaceae</taxon>
        <taxon>Liquorilactobacillus</taxon>
    </lineage>
</organism>
<gene>
    <name evidence="2" type="ORF">FC81_GL000704</name>
</gene>
<dbReference type="PATRIC" id="fig|1423731.3.peg.723"/>
<dbReference type="RefSeq" id="WP_057742885.1">
    <property type="nucleotide sequence ID" value="NZ_AZEF01000012.1"/>
</dbReference>
<comment type="caution">
    <text evidence="2">The sequence shown here is derived from an EMBL/GenBank/DDBJ whole genome shotgun (WGS) entry which is preliminary data.</text>
</comment>
<proteinExistence type="predicted"/>
<feature type="coiled-coil region" evidence="1">
    <location>
        <begin position="87"/>
        <end position="116"/>
    </location>
</feature>
<keyword evidence="3" id="KW-1185">Reference proteome</keyword>
<protein>
    <submittedName>
        <fullName evidence="2">Uncharacterized protein</fullName>
    </submittedName>
</protein>
<dbReference type="AlphaFoldDB" id="A0A0R1MFW6"/>
<name>A0A0R1MFW6_9LACO</name>
<dbReference type="EMBL" id="AZEF01000012">
    <property type="protein sequence ID" value="KRL02536.1"/>
    <property type="molecule type" value="Genomic_DNA"/>
</dbReference>
<evidence type="ECO:0000313" key="3">
    <source>
        <dbReference type="Proteomes" id="UP000051621"/>
    </source>
</evidence>
<dbReference type="OrthoDB" id="4222258at2"/>